<dbReference type="EMBL" id="JACEIK010000756">
    <property type="protein sequence ID" value="MCD7461800.1"/>
    <property type="molecule type" value="Genomic_DNA"/>
</dbReference>
<protein>
    <submittedName>
        <fullName evidence="1">Uncharacterized protein</fullName>
    </submittedName>
</protein>
<dbReference type="Proteomes" id="UP000823775">
    <property type="component" value="Unassembled WGS sequence"/>
</dbReference>
<feature type="non-terminal residue" evidence="1">
    <location>
        <position position="56"/>
    </location>
</feature>
<organism evidence="1 2">
    <name type="scientific">Datura stramonium</name>
    <name type="common">Jimsonweed</name>
    <name type="synonym">Common thornapple</name>
    <dbReference type="NCBI Taxonomy" id="4076"/>
    <lineage>
        <taxon>Eukaryota</taxon>
        <taxon>Viridiplantae</taxon>
        <taxon>Streptophyta</taxon>
        <taxon>Embryophyta</taxon>
        <taxon>Tracheophyta</taxon>
        <taxon>Spermatophyta</taxon>
        <taxon>Magnoliopsida</taxon>
        <taxon>eudicotyledons</taxon>
        <taxon>Gunneridae</taxon>
        <taxon>Pentapetalae</taxon>
        <taxon>asterids</taxon>
        <taxon>lamiids</taxon>
        <taxon>Solanales</taxon>
        <taxon>Solanaceae</taxon>
        <taxon>Solanoideae</taxon>
        <taxon>Datureae</taxon>
        <taxon>Datura</taxon>
    </lineage>
</organism>
<gene>
    <name evidence="1" type="ORF">HAX54_047147</name>
</gene>
<reference evidence="1 2" key="1">
    <citation type="journal article" date="2021" name="BMC Genomics">
        <title>Datura genome reveals duplications of psychoactive alkaloid biosynthetic genes and high mutation rate following tissue culture.</title>
        <authorList>
            <person name="Rajewski A."/>
            <person name="Carter-House D."/>
            <person name="Stajich J."/>
            <person name="Litt A."/>
        </authorList>
    </citation>
    <scope>NUCLEOTIDE SEQUENCE [LARGE SCALE GENOMIC DNA]</scope>
    <source>
        <strain evidence="1">AR-01</strain>
    </source>
</reference>
<evidence type="ECO:0000313" key="2">
    <source>
        <dbReference type="Proteomes" id="UP000823775"/>
    </source>
</evidence>
<proteinExistence type="predicted"/>
<keyword evidence="2" id="KW-1185">Reference proteome</keyword>
<evidence type="ECO:0000313" key="1">
    <source>
        <dbReference type="EMBL" id="MCD7461800.1"/>
    </source>
</evidence>
<comment type="caution">
    <text evidence="1">The sequence shown here is derived from an EMBL/GenBank/DDBJ whole genome shotgun (WGS) entry which is preliminary data.</text>
</comment>
<name>A0ABS8SSP6_DATST</name>
<sequence length="56" mass="6626">MEDRRFRIVYCRSLTDYLRIRCPSADTSTECRAHLRTACLSPAVKQRSGHEFKHKK</sequence>
<accession>A0ABS8SSP6</accession>